<evidence type="ECO:0000313" key="3">
    <source>
        <dbReference type="EMBL" id="AYV57699.1"/>
    </source>
</evidence>
<protein>
    <submittedName>
        <fullName evidence="3">Uncharacterized protein</fullName>
    </submittedName>
</protein>
<sequence length="304" mass="35685">MRRFIYFVFVLVISVQLCAEASLTEKLKIHQMEVENRISKMESQLQMQSSLFSNANETIGNMLSSGGLLLAFVGFFVSLYITYMANRVENSANRAERLILEVKQINDTILKVQQDIDASMSLIYKKLQREEFQNVLERLERIPQDIIHFQGLFLRTEFPENYFHKLRKIILDLEVSGYRHSRDVSAKYLQTLLQHYPDATISDDDLWERSSPFMNEFVSAFYEQDAIKTSEIVLIKYRNGKLDSERISRILELVTAHFPNFNDFYRLVNQHCLEDKSFLEFIKADPKFSTLIQRIASRFPQTFA</sequence>
<reference evidence="3 4" key="1">
    <citation type="submission" date="2018-11" db="EMBL/GenBank/DDBJ databases">
        <title>Complete genome sequence of Leptospira kmetyi isolate LS 001/16 from soil sample associated with a leptospirosis patient in Kelantan.</title>
        <authorList>
            <person name="Muhammad Yusoff F."/>
            <person name="Muhammad Yusoff S."/>
            <person name="Ahmad M.N."/>
            <person name="Yusof N.Y."/>
            <person name="Aziah I."/>
        </authorList>
    </citation>
    <scope>NUCLEOTIDE SEQUENCE [LARGE SCALE GENOMIC DNA]</scope>
    <source>
        <strain evidence="3 4">LS 001/16</strain>
    </source>
</reference>
<evidence type="ECO:0000313" key="4">
    <source>
        <dbReference type="Proteomes" id="UP000276407"/>
    </source>
</evidence>
<keyword evidence="2" id="KW-0472">Membrane</keyword>
<keyword evidence="2" id="KW-0812">Transmembrane</keyword>
<gene>
    <name evidence="3" type="ORF">EFP84_18845</name>
</gene>
<organism evidence="3 4">
    <name type="scientific">Leptospira kmetyi</name>
    <dbReference type="NCBI Taxonomy" id="408139"/>
    <lineage>
        <taxon>Bacteria</taxon>
        <taxon>Pseudomonadati</taxon>
        <taxon>Spirochaetota</taxon>
        <taxon>Spirochaetia</taxon>
        <taxon>Leptospirales</taxon>
        <taxon>Leptospiraceae</taxon>
        <taxon>Leptospira</taxon>
    </lineage>
</organism>
<evidence type="ECO:0000256" key="2">
    <source>
        <dbReference type="SAM" id="Phobius"/>
    </source>
</evidence>
<feature type="transmembrane region" description="Helical" evidence="2">
    <location>
        <begin position="62"/>
        <end position="83"/>
    </location>
</feature>
<keyword evidence="1" id="KW-0175">Coiled coil</keyword>
<proteinExistence type="predicted"/>
<evidence type="ECO:0000256" key="1">
    <source>
        <dbReference type="SAM" id="Coils"/>
    </source>
</evidence>
<dbReference type="AlphaFoldDB" id="A0AAD0XQT9"/>
<dbReference type="EMBL" id="CP033615">
    <property type="protein sequence ID" value="AYV57699.1"/>
    <property type="molecule type" value="Genomic_DNA"/>
</dbReference>
<feature type="coiled-coil region" evidence="1">
    <location>
        <begin position="88"/>
        <end position="115"/>
    </location>
</feature>
<dbReference type="RefSeq" id="WP_123180422.1">
    <property type="nucleotide sequence ID" value="NZ_CP033615.1"/>
</dbReference>
<accession>A0AAD0XQT9</accession>
<name>A0AAD0XQT9_9LEPT</name>
<keyword evidence="2" id="KW-1133">Transmembrane helix</keyword>
<dbReference type="Proteomes" id="UP000276407">
    <property type="component" value="Chromosome 2"/>
</dbReference>
<dbReference type="KEGG" id="lkm:EFP84_18845"/>